<dbReference type="PROSITE" id="PS51178">
    <property type="entry name" value="PASTA"/>
    <property type="match status" value="1"/>
</dbReference>
<keyword evidence="1" id="KW-1133">Transmembrane helix</keyword>
<reference evidence="3 4" key="1">
    <citation type="submission" date="2020-07" db="EMBL/GenBank/DDBJ databases">
        <title>Sequencing the genomes of 1000 actinobacteria strains.</title>
        <authorList>
            <person name="Klenk H.-P."/>
        </authorList>
    </citation>
    <scope>NUCLEOTIDE SEQUENCE [LARGE SCALE GENOMIC DNA]</scope>
    <source>
        <strain evidence="3 4">DSM 21349</strain>
    </source>
</reference>
<dbReference type="CDD" id="cd06577">
    <property type="entry name" value="PASTA_pknB"/>
    <property type="match status" value="1"/>
</dbReference>
<accession>A0A7W3J493</accession>
<feature type="domain" description="PASTA" evidence="2">
    <location>
        <begin position="215"/>
        <end position="278"/>
    </location>
</feature>
<name>A0A7W3J493_9ACTN</name>
<dbReference type="Proteomes" id="UP000580910">
    <property type="component" value="Unassembled WGS sequence"/>
</dbReference>
<dbReference type="SMART" id="SM00740">
    <property type="entry name" value="PASTA"/>
    <property type="match status" value="1"/>
</dbReference>
<keyword evidence="4" id="KW-1185">Reference proteome</keyword>
<dbReference type="InterPro" id="IPR005543">
    <property type="entry name" value="PASTA_dom"/>
</dbReference>
<organism evidence="3 4">
    <name type="scientific">Nocardioides ginsengisegetis</name>
    <dbReference type="NCBI Taxonomy" id="661491"/>
    <lineage>
        <taxon>Bacteria</taxon>
        <taxon>Bacillati</taxon>
        <taxon>Actinomycetota</taxon>
        <taxon>Actinomycetes</taxon>
        <taxon>Propionibacteriales</taxon>
        <taxon>Nocardioidaceae</taxon>
        <taxon>Nocardioides</taxon>
    </lineage>
</organism>
<evidence type="ECO:0000313" key="3">
    <source>
        <dbReference type="EMBL" id="MBA8805910.1"/>
    </source>
</evidence>
<dbReference type="Pfam" id="PF03793">
    <property type="entry name" value="PASTA"/>
    <property type="match status" value="1"/>
</dbReference>
<evidence type="ECO:0000313" key="4">
    <source>
        <dbReference type="Proteomes" id="UP000580910"/>
    </source>
</evidence>
<dbReference type="AlphaFoldDB" id="A0A7W3J493"/>
<protein>
    <recommendedName>
        <fullName evidence="2">PASTA domain-containing protein</fullName>
    </recommendedName>
</protein>
<gene>
    <name evidence="3" type="ORF">FB382_004255</name>
</gene>
<keyword evidence="1" id="KW-0472">Membrane</keyword>
<evidence type="ECO:0000259" key="2">
    <source>
        <dbReference type="PROSITE" id="PS51178"/>
    </source>
</evidence>
<sequence>MDVQTYVDARHAMLVRTAVLMGRSNARAHALVADALDHSARQVARLDDPDPVVLQALVGRVRADREVDPGDAAVVDTLDAYRIVSDESLAAREAVAALPAGLRDAAVLLYFARLRARDAAAALSVRSREVPGLARGVLGALPAADSDEAAQVLGLAGETIAVDPPRPVAAAPARRLRGVVVAAAALAVVAGLTALLQPDGAPARSLPPDPPEKLGADQVPSVFALSTDEAESMLEARGLRVRLADSPACEPADRVLGTDPTTGTVVERDDVVTLLTASPSGPACEVHFGERTRAWEFLDFAAGRATAQPGFAPTVRVFLDGAPVTRLRDQEVLFRRPVWAAVLDRVTAATRRVELDGRGYAVPQLTVTTGVPPANACGVRRPEVVGRRPALELALVMATEAGGCPFSVDLYTRGGAIDAVVVRSPAPQGARDVAHP</sequence>
<evidence type="ECO:0000256" key="1">
    <source>
        <dbReference type="SAM" id="Phobius"/>
    </source>
</evidence>
<proteinExistence type="predicted"/>
<dbReference type="RefSeq" id="WP_182541919.1">
    <property type="nucleotide sequence ID" value="NZ_JACGXA010000003.1"/>
</dbReference>
<comment type="caution">
    <text evidence="3">The sequence shown here is derived from an EMBL/GenBank/DDBJ whole genome shotgun (WGS) entry which is preliminary data.</text>
</comment>
<dbReference type="Gene3D" id="3.30.10.20">
    <property type="match status" value="1"/>
</dbReference>
<keyword evidence="1" id="KW-0812">Transmembrane</keyword>
<dbReference type="EMBL" id="JACGXA010000003">
    <property type="protein sequence ID" value="MBA8805910.1"/>
    <property type="molecule type" value="Genomic_DNA"/>
</dbReference>
<feature type="transmembrane region" description="Helical" evidence="1">
    <location>
        <begin position="176"/>
        <end position="196"/>
    </location>
</feature>